<dbReference type="OrthoDB" id="9843310at2"/>
<dbReference type="KEGG" id="lcre:Pla8534_36070"/>
<sequence length="69" mass="7717">MKEQSTEALIVQNPKLFFPGSYAVKQLVQKIKSAAREFAANDPEFLGMIEKAMEGEARTVARRFAGKQN</sequence>
<dbReference type="Proteomes" id="UP000317648">
    <property type="component" value="Chromosome"/>
</dbReference>
<evidence type="ECO:0000313" key="1">
    <source>
        <dbReference type="EMBL" id="QDU95790.1"/>
    </source>
</evidence>
<reference evidence="1 2" key="1">
    <citation type="submission" date="2019-02" db="EMBL/GenBank/DDBJ databases">
        <title>Deep-cultivation of Planctomycetes and their phenomic and genomic characterization uncovers novel biology.</title>
        <authorList>
            <person name="Wiegand S."/>
            <person name="Jogler M."/>
            <person name="Boedeker C."/>
            <person name="Pinto D."/>
            <person name="Vollmers J."/>
            <person name="Rivas-Marin E."/>
            <person name="Kohn T."/>
            <person name="Peeters S.H."/>
            <person name="Heuer A."/>
            <person name="Rast P."/>
            <person name="Oberbeckmann S."/>
            <person name="Bunk B."/>
            <person name="Jeske O."/>
            <person name="Meyerdierks A."/>
            <person name="Storesund J.E."/>
            <person name="Kallscheuer N."/>
            <person name="Luecker S."/>
            <person name="Lage O.M."/>
            <person name="Pohl T."/>
            <person name="Merkel B.J."/>
            <person name="Hornburger P."/>
            <person name="Mueller R.-W."/>
            <person name="Bruemmer F."/>
            <person name="Labrenz M."/>
            <person name="Spormann A.M."/>
            <person name="Op den Camp H."/>
            <person name="Overmann J."/>
            <person name="Amann R."/>
            <person name="Jetten M.S.M."/>
            <person name="Mascher T."/>
            <person name="Medema M.H."/>
            <person name="Devos D.P."/>
            <person name="Kaster A.-K."/>
            <person name="Ovreas L."/>
            <person name="Rohde M."/>
            <person name="Galperin M.Y."/>
            <person name="Jogler C."/>
        </authorList>
    </citation>
    <scope>NUCLEOTIDE SEQUENCE [LARGE SCALE GENOMIC DNA]</scope>
    <source>
        <strain evidence="1 2">Pla85_3_4</strain>
    </source>
</reference>
<proteinExistence type="predicted"/>
<name>A0A518DVD1_9BACT</name>
<protein>
    <submittedName>
        <fullName evidence="1">Uncharacterized protein</fullName>
    </submittedName>
</protein>
<evidence type="ECO:0000313" key="2">
    <source>
        <dbReference type="Proteomes" id="UP000317648"/>
    </source>
</evidence>
<accession>A0A518DVD1</accession>
<dbReference type="AlphaFoldDB" id="A0A518DVD1"/>
<gene>
    <name evidence="1" type="ORF">Pla8534_36070</name>
</gene>
<dbReference type="EMBL" id="CP036433">
    <property type="protein sequence ID" value="QDU95790.1"/>
    <property type="molecule type" value="Genomic_DNA"/>
</dbReference>
<dbReference type="RefSeq" id="WP_145054485.1">
    <property type="nucleotide sequence ID" value="NZ_CP036433.1"/>
</dbReference>
<organism evidence="1 2">
    <name type="scientific">Lignipirellula cremea</name>
    <dbReference type="NCBI Taxonomy" id="2528010"/>
    <lineage>
        <taxon>Bacteria</taxon>
        <taxon>Pseudomonadati</taxon>
        <taxon>Planctomycetota</taxon>
        <taxon>Planctomycetia</taxon>
        <taxon>Pirellulales</taxon>
        <taxon>Pirellulaceae</taxon>
        <taxon>Lignipirellula</taxon>
    </lineage>
</organism>
<keyword evidence="2" id="KW-1185">Reference proteome</keyword>